<keyword evidence="4" id="KW-0133">Cell shape</keyword>
<dbReference type="PANTHER" id="PTHR21581">
    <property type="entry name" value="D-ALANYL-D-ALANINE CARBOXYPEPTIDASE"/>
    <property type="match status" value="1"/>
</dbReference>
<keyword evidence="8" id="KW-0645">Protease</keyword>
<evidence type="ECO:0000256" key="3">
    <source>
        <dbReference type="ARBA" id="ARBA00022801"/>
    </source>
</evidence>
<dbReference type="GO" id="GO:0071555">
    <property type="term" value="P:cell wall organization"/>
    <property type="evidence" value="ECO:0007669"/>
    <property type="project" value="UniProtKB-KW"/>
</dbReference>
<proteinExistence type="inferred from homology"/>
<evidence type="ECO:0000259" key="7">
    <source>
        <dbReference type="Pfam" id="PF00768"/>
    </source>
</evidence>
<keyword evidence="5" id="KW-0573">Peptidoglycan synthesis</keyword>
<dbReference type="EC" id="3.4.16.4" evidence="8"/>
<dbReference type="GO" id="GO:0008360">
    <property type="term" value="P:regulation of cell shape"/>
    <property type="evidence" value="ECO:0007669"/>
    <property type="project" value="UniProtKB-KW"/>
</dbReference>
<keyword evidence="2" id="KW-0732">Signal</keyword>
<dbReference type="GO" id="GO:0006508">
    <property type="term" value="P:proteolysis"/>
    <property type="evidence" value="ECO:0007669"/>
    <property type="project" value="InterPro"/>
</dbReference>
<dbReference type="InterPro" id="IPR012338">
    <property type="entry name" value="Beta-lactam/transpept-like"/>
</dbReference>
<dbReference type="AlphaFoldDB" id="A0A645JCB7"/>
<gene>
    <name evidence="8" type="primary">dacF_17</name>
    <name evidence="8" type="ORF">SDC9_208117</name>
</gene>
<keyword evidence="3 8" id="KW-0378">Hydrolase</keyword>
<dbReference type="PRINTS" id="PR00725">
    <property type="entry name" value="DADACBPTASE1"/>
</dbReference>
<reference evidence="8" key="1">
    <citation type="submission" date="2019-08" db="EMBL/GenBank/DDBJ databases">
        <authorList>
            <person name="Kucharzyk K."/>
            <person name="Murdoch R.W."/>
            <person name="Higgins S."/>
            <person name="Loffler F."/>
        </authorList>
    </citation>
    <scope>NUCLEOTIDE SEQUENCE</scope>
</reference>
<accession>A0A645JCB7</accession>
<evidence type="ECO:0000256" key="1">
    <source>
        <dbReference type="ARBA" id="ARBA00007164"/>
    </source>
</evidence>
<comment type="caution">
    <text evidence="8">The sequence shown here is derived from an EMBL/GenBank/DDBJ whole genome shotgun (WGS) entry which is preliminary data.</text>
</comment>
<keyword evidence="8" id="KW-0121">Carboxypeptidase</keyword>
<dbReference type="PANTHER" id="PTHR21581:SF6">
    <property type="entry name" value="TRAFFICKING PROTEIN PARTICLE COMPLEX SUBUNIT 12"/>
    <property type="match status" value="1"/>
</dbReference>
<organism evidence="8">
    <name type="scientific">bioreactor metagenome</name>
    <dbReference type="NCBI Taxonomy" id="1076179"/>
    <lineage>
        <taxon>unclassified sequences</taxon>
        <taxon>metagenomes</taxon>
        <taxon>ecological metagenomes</taxon>
    </lineage>
</organism>
<dbReference type="InterPro" id="IPR001967">
    <property type="entry name" value="Peptidase_S11_N"/>
</dbReference>
<name>A0A645JCB7_9ZZZZ</name>
<evidence type="ECO:0000256" key="5">
    <source>
        <dbReference type="ARBA" id="ARBA00022984"/>
    </source>
</evidence>
<sequence>MTMLLTVEAIEAGKIGLNDMITCSEKVSKMEGSKVFLSYGEKISVDELLKSVAVASGNDAAVALAEYMAGSEEAFTQLMNNRAAELGMNDTHFMNATGLDAEGHYTSANDIAIMSRELIKHDMIYKYTTI</sequence>
<dbReference type="EMBL" id="VSSQ01135586">
    <property type="protein sequence ID" value="MPN60389.1"/>
    <property type="molecule type" value="Genomic_DNA"/>
</dbReference>
<comment type="similarity">
    <text evidence="1">Belongs to the peptidase S11 family.</text>
</comment>
<dbReference type="Pfam" id="PF00768">
    <property type="entry name" value="Peptidase_S11"/>
    <property type="match status" value="1"/>
</dbReference>
<dbReference type="GO" id="GO:0009002">
    <property type="term" value="F:serine-type D-Ala-D-Ala carboxypeptidase activity"/>
    <property type="evidence" value="ECO:0007669"/>
    <property type="project" value="UniProtKB-EC"/>
</dbReference>
<dbReference type="GO" id="GO:0009252">
    <property type="term" value="P:peptidoglycan biosynthetic process"/>
    <property type="evidence" value="ECO:0007669"/>
    <property type="project" value="UniProtKB-KW"/>
</dbReference>
<protein>
    <submittedName>
        <fullName evidence="8">D-alanyl-D-alanine carboxypeptidase DacF</fullName>
        <ecNumber evidence="8">3.4.16.4</ecNumber>
    </submittedName>
</protein>
<keyword evidence="6" id="KW-0961">Cell wall biogenesis/degradation</keyword>
<evidence type="ECO:0000256" key="4">
    <source>
        <dbReference type="ARBA" id="ARBA00022960"/>
    </source>
</evidence>
<evidence type="ECO:0000313" key="8">
    <source>
        <dbReference type="EMBL" id="MPN60389.1"/>
    </source>
</evidence>
<evidence type="ECO:0000256" key="6">
    <source>
        <dbReference type="ARBA" id="ARBA00023316"/>
    </source>
</evidence>
<feature type="domain" description="Peptidase S11 D-alanyl-D-alanine carboxypeptidase A N-terminal" evidence="7">
    <location>
        <begin position="1"/>
        <end position="129"/>
    </location>
</feature>
<dbReference type="Gene3D" id="3.40.710.10">
    <property type="entry name" value="DD-peptidase/beta-lactamase superfamily"/>
    <property type="match status" value="1"/>
</dbReference>
<dbReference type="InterPro" id="IPR018044">
    <property type="entry name" value="Peptidase_S11"/>
</dbReference>
<evidence type="ECO:0000256" key="2">
    <source>
        <dbReference type="ARBA" id="ARBA00022729"/>
    </source>
</evidence>
<dbReference type="SUPFAM" id="SSF56601">
    <property type="entry name" value="beta-lactamase/transpeptidase-like"/>
    <property type="match status" value="1"/>
</dbReference>